<dbReference type="EMBL" id="UZAF01000116">
    <property type="protein sequence ID" value="VDO04764.1"/>
    <property type="molecule type" value="Genomic_DNA"/>
</dbReference>
<proteinExistence type="predicted"/>
<protein>
    <submittedName>
        <fullName evidence="3">Rho-GAP domain-containing protein</fullName>
    </submittedName>
</protein>
<dbReference type="AlphaFoldDB" id="A0A0N4VSD7"/>
<evidence type="ECO:0000313" key="2">
    <source>
        <dbReference type="Proteomes" id="UP000268014"/>
    </source>
</evidence>
<evidence type="ECO:0000313" key="3">
    <source>
        <dbReference type="WBParaSite" id="HPLM_0000020401-mRNA-1"/>
    </source>
</evidence>
<gene>
    <name evidence="1" type="ORF">HPLM_LOCUS205</name>
</gene>
<sequence length="71" mass="8092">MMKKPKLMNYLEAVFPPVPSHDVTALVPLCLHQFPHGNEEKIEHAQAVAVTWEPTNQFNRVSPMEVIVWLG</sequence>
<dbReference type="Proteomes" id="UP000268014">
    <property type="component" value="Unassembled WGS sequence"/>
</dbReference>
<organism evidence="3">
    <name type="scientific">Haemonchus placei</name>
    <name type="common">Barber's pole worm</name>
    <dbReference type="NCBI Taxonomy" id="6290"/>
    <lineage>
        <taxon>Eukaryota</taxon>
        <taxon>Metazoa</taxon>
        <taxon>Ecdysozoa</taxon>
        <taxon>Nematoda</taxon>
        <taxon>Chromadorea</taxon>
        <taxon>Rhabditida</taxon>
        <taxon>Rhabditina</taxon>
        <taxon>Rhabditomorpha</taxon>
        <taxon>Strongyloidea</taxon>
        <taxon>Trichostrongylidae</taxon>
        <taxon>Haemonchus</taxon>
    </lineage>
</organism>
<name>A0A0N4VSD7_HAEPC</name>
<keyword evidence="2" id="KW-1185">Reference proteome</keyword>
<reference evidence="1 2" key="2">
    <citation type="submission" date="2018-11" db="EMBL/GenBank/DDBJ databases">
        <authorList>
            <consortium name="Pathogen Informatics"/>
        </authorList>
    </citation>
    <scope>NUCLEOTIDE SEQUENCE [LARGE SCALE GENOMIC DNA]</scope>
    <source>
        <strain evidence="1 2">MHpl1</strain>
    </source>
</reference>
<reference evidence="3" key="1">
    <citation type="submission" date="2017-02" db="UniProtKB">
        <authorList>
            <consortium name="WormBaseParasite"/>
        </authorList>
    </citation>
    <scope>IDENTIFICATION</scope>
</reference>
<dbReference type="WBParaSite" id="HPLM_0000020401-mRNA-1">
    <property type="protein sequence ID" value="HPLM_0000020401-mRNA-1"/>
    <property type="gene ID" value="HPLM_0000020401"/>
</dbReference>
<accession>A0A0N4VSD7</accession>
<evidence type="ECO:0000313" key="1">
    <source>
        <dbReference type="EMBL" id="VDO04764.1"/>
    </source>
</evidence>